<comment type="cofactor">
    <cofactor evidence="1 11">
        <name>pyridoxal 5'-phosphate</name>
        <dbReference type="ChEBI" id="CHEBI:597326"/>
    </cofactor>
</comment>
<evidence type="ECO:0000256" key="9">
    <source>
        <dbReference type="ARBA" id="ARBA00023102"/>
    </source>
</evidence>
<dbReference type="RefSeq" id="WP_274455651.1">
    <property type="nucleotide sequence ID" value="NZ_CP067097.1"/>
</dbReference>
<dbReference type="CDD" id="cd00609">
    <property type="entry name" value="AAT_like"/>
    <property type="match status" value="1"/>
</dbReference>
<dbReference type="InterPro" id="IPR005861">
    <property type="entry name" value="HisP_aminotrans"/>
</dbReference>
<evidence type="ECO:0000256" key="11">
    <source>
        <dbReference type="HAMAP-Rule" id="MF_01023"/>
    </source>
</evidence>
<comment type="similarity">
    <text evidence="3 11">Belongs to the class-II pyridoxal-phosphate-dependent aminotransferase family. Histidinol-phosphate aminotransferase subfamily.</text>
</comment>
<dbReference type="InterPro" id="IPR015424">
    <property type="entry name" value="PyrdxlP-dep_Trfase"/>
</dbReference>
<evidence type="ECO:0000256" key="5">
    <source>
        <dbReference type="ARBA" id="ARBA00022576"/>
    </source>
</evidence>
<keyword evidence="5 11" id="KW-0032">Aminotransferase</keyword>
<keyword evidence="9 11" id="KW-0368">Histidine biosynthesis</keyword>
<name>A0ABT9XD59_9BACL</name>
<organism evidence="13 14">
    <name type="scientific">Alicyclobacillus cycloheptanicus</name>
    <dbReference type="NCBI Taxonomy" id="1457"/>
    <lineage>
        <taxon>Bacteria</taxon>
        <taxon>Bacillati</taxon>
        <taxon>Bacillota</taxon>
        <taxon>Bacilli</taxon>
        <taxon>Bacillales</taxon>
        <taxon>Alicyclobacillaceae</taxon>
        <taxon>Alicyclobacillus</taxon>
    </lineage>
</organism>
<dbReference type="Gene3D" id="3.90.1150.10">
    <property type="entry name" value="Aspartate Aminotransferase, domain 1"/>
    <property type="match status" value="1"/>
</dbReference>
<evidence type="ECO:0000256" key="1">
    <source>
        <dbReference type="ARBA" id="ARBA00001933"/>
    </source>
</evidence>
<comment type="subunit">
    <text evidence="4 11">Homodimer.</text>
</comment>
<dbReference type="EC" id="2.6.1.9" evidence="11"/>
<feature type="domain" description="Aminotransferase class I/classII large" evidence="12">
    <location>
        <begin position="36"/>
        <end position="359"/>
    </location>
</feature>
<evidence type="ECO:0000313" key="14">
    <source>
        <dbReference type="Proteomes" id="UP001232973"/>
    </source>
</evidence>
<evidence type="ECO:0000259" key="12">
    <source>
        <dbReference type="Pfam" id="PF00155"/>
    </source>
</evidence>
<evidence type="ECO:0000256" key="4">
    <source>
        <dbReference type="ARBA" id="ARBA00011738"/>
    </source>
</evidence>
<dbReference type="InterPro" id="IPR015421">
    <property type="entry name" value="PyrdxlP-dep_Trfase_major"/>
</dbReference>
<evidence type="ECO:0000256" key="2">
    <source>
        <dbReference type="ARBA" id="ARBA00005011"/>
    </source>
</evidence>
<gene>
    <name evidence="11" type="primary">hisC</name>
    <name evidence="13" type="ORF">J2S03_000035</name>
</gene>
<evidence type="ECO:0000256" key="6">
    <source>
        <dbReference type="ARBA" id="ARBA00022605"/>
    </source>
</evidence>
<comment type="caution">
    <text evidence="13">The sequence shown here is derived from an EMBL/GenBank/DDBJ whole genome shotgun (WGS) entry which is preliminary data.</text>
</comment>
<dbReference type="InterPro" id="IPR050106">
    <property type="entry name" value="HistidinolP_aminotransfase"/>
</dbReference>
<dbReference type="PANTHER" id="PTHR43643">
    <property type="entry name" value="HISTIDINOL-PHOSPHATE AMINOTRANSFERASE 2"/>
    <property type="match status" value="1"/>
</dbReference>
<dbReference type="InterPro" id="IPR015422">
    <property type="entry name" value="PyrdxlP-dep_Trfase_small"/>
</dbReference>
<sequence>MLSIAERVRRGLDQIQPYVPGITDDEIRKMYGLRRIVKLNSNENALGPSPKALEAIRAELETLHLYPDGGSGRLREAVAAFHQVSADHVIAGNGSDNLIKLLSETFLQPGDEVVVPFPSFSQYNFGAQVMQADIVSVPLRPDFTYDVEALAGAVTARTKLVYACSPNNPTGTILKADEAKWLLDHLPEHVMLLLDLAYNDYTERPDRVRETADLLQDPRVVCLHTFSKLYGLAGLRIGYALAHPDVWNYVHRLREPFNVNRLAQRAAAAALQDEAHRQASVKHAAACRAFYLERTAEIGLEAIAPEGNFILVKTGDGRKTVQELMKLGVMVRAGFAGLDEYVRITYGLEEDNEACIEALAQVKGAL</sequence>
<evidence type="ECO:0000256" key="7">
    <source>
        <dbReference type="ARBA" id="ARBA00022679"/>
    </source>
</evidence>
<evidence type="ECO:0000256" key="8">
    <source>
        <dbReference type="ARBA" id="ARBA00022898"/>
    </source>
</evidence>
<evidence type="ECO:0000313" key="13">
    <source>
        <dbReference type="EMBL" id="MDQ0188231.1"/>
    </source>
</evidence>
<dbReference type="NCBIfam" id="TIGR01141">
    <property type="entry name" value="hisC"/>
    <property type="match status" value="1"/>
</dbReference>
<feature type="modified residue" description="N6-(pyridoxal phosphate)lysine" evidence="11">
    <location>
        <position position="228"/>
    </location>
</feature>
<dbReference type="InterPro" id="IPR004839">
    <property type="entry name" value="Aminotransferase_I/II_large"/>
</dbReference>
<keyword evidence="6 11" id="KW-0028">Amino-acid biosynthesis</keyword>
<keyword evidence="7 11" id="KW-0808">Transferase</keyword>
<reference evidence="13 14" key="1">
    <citation type="submission" date="2023-07" db="EMBL/GenBank/DDBJ databases">
        <title>Genomic Encyclopedia of Type Strains, Phase IV (KMG-IV): sequencing the most valuable type-strain genomes for metagenomic binning, comparative biology and taxonomic classification.</title>
        <authorList>
            <person name="Goeker M."/>
        </authorList>
    </citation>
    <scope>NUCLEOTIDE SEQUENCE [LARGE SCALE GENOMIC DNA]</scope>
    <source>
        <strain evidence="13 14">DSM 4006</strain>
    </source>
</reference>
<keyword evidence="14" id="KW-1185">Reference proteome</keyword>
<protein>
    <recommendedName>
        <fullName evidence="11">Histidinol-phosphate aminotransferase</fullName>
        <ecNumber evidence="11">2.6.1.9</ecNumber>
    </recommendedName>
    <alternativeName>
        <fullName evidence="11">Imidazole acetol-phosphate transaminase</fullName>
    </alternativeName>
</protein>
<dbReference type="GO" id="GO:0004400">
    <property type="term" value="F:histidinol-phosphate transaminase activity"/>
    <property type="evidence" value="ECO:0007669"/>
    <property type="project" value="UniProtKB-EC"/>
</dbReference>
<keyword evidence="8 11" id="KW-0663">Pyridoxal phosphate</keyword>
<evidence type="ECO:0000256" key="10">
    <source>
        <dbReference type="ARBA" id="ARBA00047481"/>
    </source>
</evidence>
<dbReference type="Proteomes" id="UP001232973">
    <property type="component" value="Unassembled WGS sequence"/>
</dbReference>
<proteinExistence type="inferred from homology"/>
<accession>A0ABT9XD59</accession>
<dbReference type="EMBL" id="JAUSTP010000001">
    <property type="protein sequence ID" value="MDQ0188231.1"/>
    <property type="molecule type" value="Genomic_DNA"/>
</dbReference>
<dbReference type="SUPFAM" id="SSF53383">
    <property type="entry name" value="PLP-dependent transferases"/>
    <property type="match status" value="1"/>
</dbReference>
<evidence type="ECO:0000256" key="3">
    <source>
        <dbReference type="ARBA" id="ARBA00007970"/>
    </source>
</evidence>
<comment type="pathway">
    <text evidence="2 11">Amino-acid biosynthesis; L-histidine biosynthesis; L-histidine from 5-phospho-alpha-D-ribose 1-diphosphate: step 7/9.</text>
</comment>
<dbReference type="Gene3D" id="3.40.640.10">
    <property type="entry name" value="Type I PLP-dependent aspartate aminotransferase-like (Major domain)"/>
    <property type="match status" value="1"/>
</dbReference>
<dbReference type="Pfam" id="PF00155">
    <property type="entry name" value="Aminotran_1_2"/>
    <property type="match status" value="1"/>
</dbReference>
<comment type="catalytic activity">
    <reaction evidence="10 11">
        <text>L-histidinol phosphate + 2-oxoglutarate = 3-(imidazol-4-yl)-2-oxopropyl phosphate + L-glutamate</text>
        <dbReference type="Rhea" id="RHEA:23744"/>
        <dbReference type="ChEBI" id="CHEBI:16810"/>
        <dbReference type="ChEBI" id="CHEBI:29985"/>
        <dbReference type="ChEBI" id="CHEBI:57766"/>
        <dbReference type="ChEBI" id="CHEBI:57980"/>
        <dbReference type="EC" id="2.6.1.9"/>
    </reaction>
</comment>
<dbReference type="PANTHER" id="PTHR43643:SF6">
    <property type="entry name" value="HISTIDINOL-PHOSPHATE AMINOTRANSFERASE"/>
    <property type="match status" value="1"/>
</dbReference>
<dbReference type="HAMAP" id="MF_01023">
    <property type="entry name" value="HisC_aminotrans_2"/>
    <property type="match status" value="1"/>
</dbReference>